<evidence type="ECO:0000256" key="5">
    <source>
        <dbReference type="ARBA" id="ARBA00023136"/>
    </source>
</evidence>
<dbReference type="InterPro" id="IPR013946">
    <property type="entry name" value="NCA2-like"/>
</dbReference>
<evidence type="ECO:0000256" key="3">
    <source>
        <dbReference type="ARBA" id="ARBA00022989"/>
    </source>
</evidence>
<evidence type="ECO:0000256" key="4">
    <source>
        <dbReference type="ARBA" id="ARBA00023128"/>
    </source>
</evidence>
<evidence type="ECO:0000256" key="2">
    <source>
        <dbReference type="ARBA" id="ARBA00022692"/>
    </source>
</evidence>
<evidence type="ECO:0000256" key="1">
    <source>
        <dbReference type="ARBA" id="ARBA00004225"/>
    </source>
</evidence>
<dbReference type="Pfam" id="PF08637">
    <property type="entry name" value="NCA2"/>
    <property type="match status" value="1"/>
</dbReference>
<evidence type="ECO:0000313" key="9">
    <source>
        <dbReference type="Proteomes" id="UP000596660"/>
    </source>
</evidence>
<reference evidence="8" key="2">
    <citation type="submission" date="2021-03" db="UniProtKB">
        <authorList>
            <consortium name="EnsemblPlants"/>
        </authorList>
    </citation>
    <scope>IDENTIFICATION</scope>
</reference>
<accession>A0A803KMH6</accession>
<keyword evidence="9" id="KW-1185">Reference proteome</keyword>
<feature type="transmembrane region" description="Helical" evidence="7">
    <location>
        <begin position="303"/>
        <end position="322"/>
    </location>
</feature>
<dbReference type="GO" id="GO:0005741">
    <property type="term" value="C:mitochondrial outer membrane"/>
    <property type="evidence" value="ECO:0007669"/>
    <property type="project" value="TreeGrafter"/>
</dbReference>
<name>A0A803KMH6_CHEQI</name>
<organism evidence="8 9">
    <name type="scientific">Chenopodium quinoa</name>
    <name type="common">Quinoa</name>
    <dbReference type="NCBI Taxonomy" id="63459"/>
    <lineage>
        <taxon>Eukaryota</taxon>
        <taxon>Viridiplantae</taxon>
        <taxon>Streptophyta</taxon>
        <taxon>Embryophyta</taxon>
        <taxon>Tracheophyta</taxon>
        <taxon>Spermatophyta</taxon>
        <taxon>Magnoliopsida</taxon>
        <taxon>eudicotyledons</taxon>
        <taxon>Gunneridae</taxon>
        <taxon>Pentapetalae</taxon>
        <taxon>Caryophyllales</taxon>
        <taxon>Chenopodiaceae</taxon>
        <taxon>Chenopodioideae</taxon>
        <taxon>Atripliceae</taxon>
        <taxon>Chenopodium</taxon>
    </lineage>
</organism>
<keyword evidence="4" id="KW-0496">Mitochondrion</keyword>
<evidence type="ECO:0000256" key="6">
    <source>
        <dbReference type="SAM" id="MobiDB-lite"/>
    </source>
</evidence>
<sequence length="597" mass="68044">MNSESGGERNSMEIASPSQENDQSKNFRTLTLLYSNYLWSRFSNSPFIGKLSSFCRQFGRARSRRQKLCLPLPLPSKSVHSSLILTEASRIYDVLEDVFEHLLSNMHNVQKNLQYWQAKAEGSNAQKAYFMMFERGPRALIGETVEFVRNFIAEDSSFQTLCHSASGFISERVSVLDSIRCALAVFLSQVYMAIDKQGEDLVADPQKALPSLLITINGLFSNLENSIAQLHVSLSQIDSFAGENNSYGLVFNRMTEVQPEQSQWTDDEIRGAIDIIYKNLQKLDTYLSLIIARHRKPRKMTRYWIRYTCGAVGLSVCSLWIVRHSRLVGSPDIDNWIREAKESTISFWTEHVEQPLMSIRDELFETFRKRHRGVMDSEEVQLTANSLHRYEKEMVHPLKSAFGGELPRAMLIQVQKLKLDIETAMLELNQILKANEINFAILAALPAFALILLSIMLVRSWVTQDKGAEGRGRLARRQRRLLIVEIEKKIMHYQSCMELGQFSFQSFHPCINQDVASMYGLPGKAGSTDGIAHNGRSYHELCLPGVQGSLPAFVDREENCLRQDIIDLAKPDLQTTHKLTITSRMERVYDCLLPSLK</sequence>
<keyword evidence="2 7" id="KW-0812">Transmembrane</keyword>
<protein>
    <submittedName>
        <fullName evidence="8">Uncharacterized protein</fullName>
    </submittedName>
</protein>
<comment type="subcellular location">
    <subcellularLocation>
        <location evidence="1">Mitochondrion membrane</location>
        <topology evidence="1">Multi-pass membrane protein</topology>
    </subcellularLocation>
</comment>
<keyword evidence="3 7" id="KW-1133">Transmembrane helix</keyword>
<feature type="transmembrane region" description="Helical" evidence="7">
    <location>
        <begin position="437"/>
        <end position="458"/>
    </location>
</feature>
<dbReference type="AlphaFoldDB" id="A0A803KMH6"/>
<dbReference type="OMA" id="RNTTIYW"/>
<evidence type="ECO:0000313" key="8">
    <source>
        <dbReference type="EnsemblPlants" id="AUR62000232-RA:cds"/>
    </source>
</evidence>
<dbReference type="PANTHER" id="PTHR28234:SF1">
    <property type="entry name" value="NUCLEAR CONTROL OF ATPASE PROTEIN 2"/>
    <property type="match status" value="1"/>
</dbReference>
<dbReference type="Gramene" id="AUR62000232-RA">
    <property type="protein sequence ID" value="AUR62000232-RA:cds"/>
    <property type="gene ID" value="AUR62000232"/>
</dbReference>
<keyword evidence="5 7" id="KW-0472">Membrane</keyword>
<feature type="compositionally biased region" description="Basic and acidic residues" evidence="6">
    <location>
        <begin position="1"/>
        <end position="11"/>
    </location>
</feature>
<feature type="region of interest" description="Disordered" evidence="6">
    <location>
        <begin position="1"/>
        <end position="22"/>
    </location>
</feature>
<dbReference type="PANTHER" id="PTHR28234">
    <property type="entry name" value="NUCLEAR CONTROL OF ATPASE PROTEIN 2"/>
    <property type="match status" value="1"/>
</dbReference>
<proteinExistence type="predicted"/>
<evidence type="ECO:0000256" key="7">
    <source>
        <dbReference type="SAM" id="Phobius"/>
    </source>
</evidence>
<reference evidence="8" key="1">
    <citation type="journal article" date="2017" name="Nature">
        <title>The genome of Chenopodium quinoa.</title>
        <authorList>
            <person name="Jarvis D.E."/>
            <person name="Ho Y.S."/>
            <person name="Lightfoot D.J."/>
            <person name="Schmoeckel S.M."/>
            <person name="Li B."/>
            <person name="Borm T.J.A."/>
            <person name="Ohyanagi H."/>
            <person name="Mineta K."/>
            <person name="Michell C.T."/>
            <person name="Saber N."/>
            <person name="Kharbatia N.M."/>
            <person name="Rupper R.R."/>
            <person name="Sharp A.R."/>
            <person name="Dally N."/>
            <person name="Boughton B.A."/>
            <person name="Woo Y.H."/>
            <person name="Gao G."/>
            <person name="Schijlen E.G.W.M."/>
            <person name="Guo X."/>
            <person name="Momin A.A."/>
            <person name="Negrao S."/>
            <person name="Al-Babili S."/>
            <person name="Gehring C."/>
            <person name="Roessner U."/>
            <person name="Jung C."/>
            <person name="Murphy K."/>
            <person name="Arold S.T."/>
            <person name="Gojobori T."/>
            <person name="van der Linden C.G."/>
            <person name="van Loo E.N."/>
            <person name="Jellen E.N."/>
            <person name="Maughan P.J."/>
            <person name="Tester M."/>
        </authorList>
    </citation>
    <scope>NUCLEOTIDE SEQUENCE [LARGE SCALE GENOMIC DNA]</scope>
    <source>
        <strain evidence="8">cv. PI 614886</strain>
    </source>
</reference>
<dbReference type="Proteomes" id="UP000596660">
    <property type="component" value="Unplaced"/>
</dbReference>
<dbReference type="EnsemblPlants" id="AUR62000232-RA">
    <property type="protein sequence ID" value="AUR62000232-RA:cds"/>
    <property type="gene ID" value="AUR62000232"/>
</dbReference>